<evidence type="ECO:0000256" key="1">
    <source>
        <dbReference type="PROSITE-ProRule" id="PRU00325"/>
    </source>
</evidence>
<evidence type="ECO:0000313" key="4">
    <source>
        <dbReference type="Proteomes" id="UP000680750"/>
    </source>
</evidence>
<dbReference type="RefSeq" id="WP_051802992.1">
    <property type="nucleotide sequence ID" value="NZ_AP023354.1"/>
</dbReference>
<accession>A0A810KW88</accession>
<keyword evidence="4" id="KW-1185">Reference proteome</keyword>
<evidence type="ECO:0000259" key="2">
    <source>
        <dbReference type="PROSITE" id="PS50966"/>
    </source>
</evidence>
<dbReference type="PROSITE" id="PS50966">
    <property type="entry name" value="ZF_SWIM"/>
    <property type="match status" value="1"/>
</dbReference>
<sequence>MTERGRRVATSPARHGAAPDREIVIGDVAPAARRRFGATWWSRAWLDALQQQALIDPNRLPRGRTYARSGAVRDAVVTAGAAAARVRGSRPTPYEVEVRVATFDGAEWGRVLDVIGGRLAHAAALLDGELPPSIVDDVAAAGLPLLPGPRELTVSCNCPDRAVPCKHAAALCYVLADLLDTDPFALLLLRGRPRTAVLGALRDRRGSTTPAPAPSLVDTVAAAEAYARVPAPLPAPLRPPAEPGTPVPLPAIDGVDLDALAALAARAARRAHDLLS</sequence>
<dbReference type="PANTHER" id="PTHR38133:SF1">
    <property type="entry name" value="SLR1429 PROTEIN"/>
    <property type="match status" value="1"/>
</dbReference>
<keyword evidence="1" id="KW-0863">Zinc-finger</keyword>
<dbReference type="PANTHER" id="PTHR38133">
    <property type="entry name" value="SLR1429 PROTEIN"/>
    <property type="match status" value="1"/>
</dbReference>
<dbReference type="Pfam" id="PF04434">
    <property type="entry name" value="SWIM"/>
    <property type="match status" value="1"/>
</dbReference>
<evidence type="ECO:0000313" key="3">
    <source>
        <dbReference type="EMBL" id="BCJ26609.1"/>
    </source>
</evidence>
<name>A0A810KW88_9ACTN</name>
<dbReference type="EMBL" id="AP023354">
    <property type="protein sequence ID" value="BCJ26609.1"/>
    <property type="molecule type" value="Genomic_DNA"/>
</dbReference>
<protein>
    <recommendedName>
        <fullName evidence="2">SWIM-type domain-containing protein</fullName>
    </recommendedName>
</protein>
<keyword evidence="1" id="KW-0479">Metal-binding</keyword>
<organism evidence="3 4">
    <name type="scientific">Actinocatenispora sera</name>
    <dbReference type="NCBI Taxonomy" id="390989"/>
    <lineage>
        <taxon>Bacteria</taxon>
        <taxon>Bacillati</taxon>
        <taxon>Actinomycetota</taxon>
        <taxon>Actinomycetes</taxon>
        <taxon>Micromonosporales</taxon>
        <taxon>Micromonosporaceae</taxon>
        <taxon>Actinocatenispora</taxon>
    </lineage>
</organism>
<dbReference type="AlphaFoldDB" id="A0A810KW88"/>
<dbReference type="InterPro" id="IPR007527">
    <property type="entry name" value="Znf_SWIM"/>
</dbReference>
<reference evidence="3" key="1">
    <citation type="submission" date="2020-08" db="EMBL/GenBank/DDBJ databases">
        <title>Whole genome shotgun sequence of Actinocatenispora sera NBRC 101916.</title>
        <authorList>
            <person name="Komaki H."/>
            <person name="Tamura T."/>
        </authorList>
    </citation>
    <scope>NUCLEOTIDE SEQUENCE</scope>
    <source>
        <strain evidence="3">NBRC 101916</strain>
    </source>
</reference>
<dbReference type="GO" id="GO:0008270">
    <property type="term" value="F:zinc ion binding"/>
    <property type="evidence" value="ECO:0007669"/>
    <property type="project" value="UniProtKB-KW"/>
</dbReference>
<keyword evidence="1" id="KW-0862">Zinc</keyword>
<proteinExistence type="predicted"/>
<feature type="domain" description="SWIM-type" evidence="2">
    <location>
        <begin position="141"/>
        <end position="176"/>
    </location>
</feature>
<gene>
    <name evidence="3" type="ORF">Asera_07170</name>
</gene>
<dbReference type="OrthoDB" id="188274at2"/>
<dbReference type="KEGG" id="aser:Asera_07170"/>
<dbReference type="Proteomes" id="UP000680750">
    <property type="component" value="Chromosome"/>
</dbReference>